<evidence type="ECO:0000313" key="2">
    <source>
        <dbReference type="Proteomes" id="UP000241193"/>
    </source>
</evidence>
<dbReference type="Proteomes" id="UP000241193">
    <property type="component" value="Unassembled WGS sequence"/>
</dbReference>
<keyword evidence="2" id="KW-1185">Reference proteome</keyword>
<comment type="caution">
    <text evidence="1">The sequence shown here is derived from an EMBL/GenBank/DDBJ whole genome shotgun (WGS) entry which is preliminary data.</text>
</comment>
<dbReference type="AlphaFoldDB" id="A0A2T4IDC2"/>
<reference evidence="1 2" key="1">
    <citation type="submission" date="2018-03" db="EMBL/GenBank/DDBJ databases">
        <authorList>
            <person name="Keele B.F."/>
        </authorList>
    </citation>
    <scope>NUCLEOTIDE SEQUENCE [LARGE SCALE GENOMIC DNA]</scope>
    <source>
        <strain evidence="1 2">D20</strain>
    </source>
</reference>
<gene>
    <name evidence="1" type="ORF">C8261_12205</name>
</gene>
<proteinExistence type="predicted"/>
<dbReference type="EMBL" id="PZKC01000010">
    <property type="protein sequence ID" value="PTD95760.1"/>
    <property type="molecule type" value="Genomic_DNA"/>
</dbReference>
<sequence>MDHEHIDIDIDERIRAAHRLRDAAVAEFFTVLWRTLRTLPARTVHAVSVQLRAHHLLHH</sequence>
<dbReference type="RefSeq" id="WP_107494002.1">
    <property type="nucleotide sequence ID" value="NZ_PZKC01000010.1"/>
</dbReference>
<accession>A0A2T4IDC2</accession>
<dbReference type="NCBIfam" id="NF046098">
    <property type="entry name" value="RSP_7527_fam"/>
    <property type="match status" value="1"/>
</dbReference>
<name>A0A2T4IDC2_9RHOO</name>
<protein>
    <submittedName>
        <fullName evidence="1">Uncharacterized protein</fullName>
    </submittedName>
</protein>
<evidence type="ECO:0000313" key="1">
    <source>
        <dbReference type="EMBL" id="PTD95760.1"/>
    </source>
</evidence>
<dbReference type="InterPro" id="IPR058227">
    <property type="entry name" value="RSP_7527-like"/>
</dbReference>
<reference evidence="1 2" key="2">
    <citation type="submission" date="2018-04" db="EMBL/GenBank/DDBJ databases">
        <title>Thauera lacus sp. nov., isolated from an saline lake in Inner Mongolia, China.</title>
        <authorList>
            <person name="Liang Q.-Y."/>
        </authorList>
    </citation>
    <scope>NUCLEOTIDE SEQUENCE [LARGE SCALE GENOMIC DNA]</scope>
    <source>
        <strain evidence="1 2">D20</strain>
    </source>
</reference>
<organism evidence="1 2">
    <name type="scientific">Pseudothauera lacus</name>
    <dbReference type="NCBI Taxonomy" id="2136175"/>
    <lineage>
        <taxon>Bacteria</taxon>
        <taxon>Pseudomonadati</taxon>
        <taxon>Pseudomonadota</taxon>
        <taxon>Betaproteobacteria</taxon>
        <taxon>Rhodocyclales</taxon>
        <taxon>Zoogloeaceae</taxon>
        <taxon>Pseudothauera</taxon>
    </lineage>
</organism>